<feature type="compositionally biased region" description="Polar residues" evidence="1">
    <location>
        <begin position="39"/>
        <end position="49"/>
    </location>
</feature>
<keyword evidence="3" id="KW-1185">Reference proteome</keyword>
<dbReference type="AlphaFoldDB" id="A0A2J6SKG3"/>
<feature type="compositionally biased region" description="Polar residues" evidence="1">
    <location>
        <begin position="77"/>
        <end position="88"/>
    </location>
</feature>
<proteinExistence type="predicted"/>
<gene>
    <name evidence="2" type="ORF">K444DRAFT_228370</name>
</gene>
<feature type="compositionally biased region" description="Polar residues" evidence="1">
    <location>
        <begin position="115"/>
        <end position="125"/>
    </location>
</feature>
<dbReference type="GeneID" id="36579285"/>
<protein>
    <submittedName>
        <fullName evidence="2">Uncharacterized protein</fullName>
    </submittedName>
</protein>
<dbReference type="Proteomes" id="UP000235371">
    <property type="component" value="Unassembled WGS sequence"/>
</dbReference>
<sequence length="158" mass="16833">MMKGFKSFKKARAAVKSTLAKLRLAKKAANESEPGRSLNVHTETSSQASHKLPPAHDQQHQFECPGISSDAADGAPPSTSNLKLTSEAANLPTTASTQEETPPPEPKQAPPTEPLSNSALDSANEQPPIPQGQDKKKPAIVVGILWKKAADKLDPKDR</sequence>
<dbReference type="InParanoid" id="A0A2J6SKG3"/>
<dbReference type="RefSeq" id="XP_024728175.1">
    <property type="nucleotide sequence ID" value="XM_024871203.1"/>
</dbReference>
<feature type="region of interest" description="Disordered" evidence="1">
    <location>
        <begin position="25"/>
        <end position="140"/>
    </location>
</feature>
<evidence type="ECO:0000256" key="1">
    <source>
        <dbReference type="SAM" id="MobiDB-lite"/>
    </source>
</evidence>
<dbReference type="EMBL" id="KZ613912">
    <property type="protein sequence ID" value="PMD51271.1"/>
    <property type="molecule type" value="Genomic_DNA"/>
</dbReference>
<organism evidence="2 3">
    <name type="scientific">Hyaloscypha bicolor E</name>
    <dbReference type="NCBI Taxonomy" id="1095630"/>
    <lineage>
        <taxon>Eukaryota</taxon>
        <taxon>Fungi</taxon>
        <taxon>Dikarya</taxon>
        <taxon>Ascomycota</taxon>
        <taxon>Pezizomycotina</taxon>
        <taxon>Leotiomycetes</taxon>
        <taxon>Helotiales</taxon>
        <taxon>Hyaloscyphaceae</taxon>
        <taxon>Hyaloscypha</taxon>
        <taxon>Hyaloscypha bicolor</taxon>
    </lineage>
</organism>
<accession>A0A2J6SKG3</accession>
<evidence type="ECO:0000313" key="2">
    <source>
        <dbReference type="EMBL" id="PMD51271.1"/>
    </source>
</evidence>
<name>A0A2J6SKG3_9HELO</name>
<evidence type="ECO:0000313" key="3">
    <source>
        <dbReference type="Proteomes" id="UP000235371"/>
    </source>
</evidence>
<reference evidence="2 3" key="1">
    <citation type="submission" date="2016-04" db="EMBL/GenBank/DDBJ databases">
        <title>A degradative enzymes factory behind the ericoid mycorrhizal symbiosis.</title>
        <authorList>
            <consortium name="DOE Joint Genome Institute"/>
            <person name="Martino E."/>
            <person name="Morin E."/>
            <person name="Grelet G."/>
            <person name="Kuo A."/>
            <person name="Kohler A."/>
            <person name="Daghino S."/>
            <person name="Barry K."/>
            <person name="Choi C."/>
            <person name="Cichocki N."/>
            <person name="Clum A."/>
            <person name="Copeland A."/>
            <person name="Hainaut M."/>
            <person name="Haridas S."/>
            <person name="Labutti K."/>
            <person name="Lindquist E."/>
            <person name="Lipzen A."/>
            <person name="Khouja H.-R."/>
            <person name="Murat C."/>
            <person name="Ohm R."/>
            <person name="Olson A."/>
            <person name="Spatafora J."/>
            <person name="Veneault-Fourrey C."/>
            <person name="Henrissat B."/>
            <person name="Grigoriev I."/>
            <person name="Martin F."/>
            <person name="Perotto S."/>
        </authorList>
    </citation>
    <scope>NUCLEOTIDE SEQUENCE [LARGE SCALE GENOMIC DNA]</scope>
    <source>
        <strain evidence="2 3">E</strain>
    </source>
</reference>
<feature type="compositionally biased region" description="Pro residues" evidence="1">
    <location>
        <begin position="101"/>
        <end position="113"/>
    </location>
</feature>